<evidence type="ECO:0000313" key="1">
    <source>
        <dbReference type="EMBL" id="MDP9850299.1"/>
    </source>
</evidence>
<evidence type="ECO:0008006" key="3">
    <source>
        <dbReference type="Google" id="ProtNLM"/>
    </source>
</evidence>
<comment type="caution">
    <text evidence="1">The sequence shown here is derived from an EMBL/GenBank/DDBJ whole genome shotgun (WGS) entry which is preliminary data.</text>
</comment>
<sequence length="50" mass="5935">MTAAHFDDRATRYAGADWHLRYAERLVELAELSDGHRVSAYDFKCRDKYR</sequence>
<dbReference type="RefSeq" id="WP_386378096.1">
    <property type="nucleotide sequence ID" value="NZ_JBHUCL010000074.1"/>
</dbReference>
<accession>A0ABT9QWH3</accession>
<protein>
    <recommendedName>
        <fullName evidence="3">SAM-dependent methyltransferase</fullName>
    </recommendedName>
</protein>
<reference evidence="1 2" key="1">
    <citation type="submission" date="2023-07" db="EMBL/GenBank/DDBJ databases">
        <title>Sequencing the genomes of 1000 actinobacteria strains.</title>
        <authorList>
            <person name="Klenk H.-P."/>
        </authorList>
    </citation>
    <scope>NUCLEOTIDE SEQUENCE [LARGE SCALE GENOMIC DNA]</scope>
    <source>
        <strain evidence="1 2">DSM 46740</strain>
    </source>
</reference>
<keyword evidence="2" id="KW-1185">Reference proteome</keyword>
<organism evidence="1 2">
    <name type="scientific">Streptosporangium lutulentum</name>
    <dbReference type="NCBI Taxonomy" id="1461250"/>
    <lineage>
        <taxon>Bacteria</taxon>
        <taxon>Bacillati</taxon>
        <taxon>Actinomycetota</taxon>
        <taxon>Actinomycetes</taxon>
        <taxon>Streptosporangiales</taxon>
        <taxon>Streptosporangiaceae</taxon>
        <taxon>Streptosporangium</taxon>
    </lineage>
</organism>
<gene>
    <name evidence="1" type="ORF">J2853_009595</name>
</gene>
<dbReference type="Proteomes" id="UP001225356">
    <property type="component" value="Unassembled WGS sequence"/>
</dbReference>
<evidence type="ECO:0000313" key="2">
    <source>
        <dbReference type="Proteomes" id="UP001225356"/>
    </source>
</evidence>
<dbReference type="EMBL" id="JAUSQU010000002">
    <property type="protein sequence ID" value="MDP9850299.1"/>
    <property type="molecule type" value="Genomic_DNA"/>
</dbReference>
<name>A0ABT9QWH3_9ACTN</name>
<proteinExistence type="predicted"/>